<evidence type="ECO:0000256" key="5">
    <source>
        <dbReference type="ARBA" id="ARBA00022989"/>
    </source>
</evidence>
<evidence type="ECO:0000256" key="8">
    <source>
        <dbReference type="SAM" id="MobiDB-lite"/>
    </source>
</evidence>
<dbReference type="InterPro" id="IPR015943">
    <property type="entry name" value="WD40/YVTN_repeat-like_dom_sf"/>
</dbReference>
<dbReference type="InterPro" id="IPR001680">
    <property type="entry name" value="WD40_rpt"/>
</dbReference>
<dbReference type="EMBL" id="MNAD01000197">
    <property type="protein sequence ID" value="OJT15121.1"/>
    <property type="molecule type" value="Genomic_DNA"/>
</dbReference>
<dbReference type="PROSITE" id="PS50082">
    <property type="entry name" value="WD_REPEATS_2"/>
    <property type="match status" value="1"/>
</dbReference>
<dbReference type="PANTHER" id="PTHR12911:SF8">
    <property type="entry name" value="KLAROID PROTEIN-RELATED"/>
    <property type="match status" value="1"/>
</dbReference>
<sequence>MVLRYVQIHRLGRGRITGITAVAFSPNGKYLASAALDGRARIWDAEDGQLLHMFSSTVPMLSLTWSENGNDTIMCGLNDGTICCLVIAQFNLEVMGFWAHSYPVECLRLKDGLLVSGAYEEVRIWKAHGEAWLQEAELQPPPKTSYNRVLPIVVTSVHWITGNGGQTQLVVTYLNHGVHIFNTTTWEQIRSVPIPGQIADASVSRDAKLIAISNVISGFDVYSIDSGTAVCSVGHTVTGYRKIPVLLAHDAVMVLGGNLQGDVHLWLVESGHKVHSLIHAKEDQILALAAHYDTSSDTFFIATGVLQGTSESAVVLWKAQELAPIHHGQTTILEFAAPSPRGSTLLPPTILATLDALNVVDARARPFTPDFGTPETLRAASEPVRDEKPFGILKSEPGVRALPVKTPSTRSPFRIEPVRSHFGRDEMSQPPTSTPPARRITRLASRSSMSSVANDAARDAREDSLYPQSDGTPARSSSRVSFATDDVSSDDDTRSESDLPYVKRNIKAWFETQSAVKILSPPLLQNQLHIRVGDVFCHKTPRSIQFWLSEVRQGAQAWRAVRMGQERADGRYLSVSEKKLEPSWVCQEWCQKRMAAYAKAVRFETGEASFSEEMPQNARSLRRRANPHPSIRSSVSTYHLLVGFVLAFAAILAYAPLPPIDAFGLAPRVARSTREIFSNIWIYGHEERQALESACTHAPDAHRNTVHDLALLARWGPVLRPDYALGAVGGRIVPSLTSPPLERTRPRSSISATTAEVVIDEELTIGRCWTTAATGQVGLSTPTLIYPQQVTIDHIPRQLALDIGRAPRRMVLWGVIDGLSNMQRFKSLDVDATSRLPFNGIPHGRSSPPLAAKHAFIALAVFEYDISGDYPTQTFAVFDHIMSSKMDFGIFVLEVVDNWGAPDTCLYRIRIHGEPAAIGSAEER</sequence>
<evidence type="ECO:0000313" key="10">
    <source>
        <dbReference type="EMBL" id="OJT15121.1"/>
    </source>
</evidence>
<dbReference type="STRING" id="154538.A0A1M2W5I3"/>
<evidence type="ECO:0000313" key="11">
    <source>
        <dbReference type="Proteomes" id="UP000184267"/>
    </source>
</evidence>
<organism evidence="10 11">
    <name type="scientific">Trametes pubescens</name>
    <name type="common">White-rot fungus</name>
    <dbReference type="NCBI Taxonomy" id="154538"/>
    <lineage>
        <taxon>Eukaryota</taxon>
        <taxon>Fungi</taxon>
        <taxon>Dikarya</taxon>
        <taxon>Basidiomycota</taxon>
        <taxon>Agaricomycotina</taxon>
        <taxon>Agaricomycetes</taxon>
        <taxon>Polyporales</taxon>
        <taxon>Polyporaceae</taxon>
        <taxon>Trametes</taxon>
    </lineage>
</organism>
<accession>A0A1M2W5I3</accession>
<dbReference type="PANTHER" id="PTHR12911">
    <property type="entry name" value="SAD1/UNC-84-LIKE PROTEIN-RELATED"/>
    <property type="match status" value="1"/>
</dbReference>
<dbReference type="Gene3D" id="2.130.10.10">
    <property type="entry name" value="YVTN repeat-like/Quinoprotein amine dehydrogenase"/>
    <property type="match status" value="1"/>
</dbReference>
<dbReference type="Pfam" id="PF07738">
    <property type="entry name" value="Sad1_UNC"/>
    <property type="match status" value="1"/>
</dbReference>
<protein>
    <submittedName>
        <fullName evidence="10">Spindle pole body-associated protein sad1</fullName>
    </submittedName>
</protein>
<evidence type="ECO:0000259" key="9">
    <source>
        <dbReference type="PROSITE" id="PS51469"/>
    </source>
</evidence>
<dbReference type="PROSITE" id="PS50294">
    <property type="entry name" value="WD_REPEATS_REGION"/>
    <property type="match status" value="1"/>
</dbReference>
<comment type="subcellular location">
    <subcellularLocation>
        <location evidence="1">Membrane</location>
    </subcellularLocation>
</comment>
<keyword evidence="6" id="KW-0472">Membrane</keyword>
<proteinExistence type="predicted"/>
<feature type="compositionally biased region" description="Polar residues" evidence="8">
    <location>
        <begin position="466"/>
        <end position="481"/>
    </location>
</feature>
<feature type="compositionally biased region" description="Polar residues" evidence="8">
    <location>
        <begin position="444"/>
        <end position="453"/>
    </location>
</feature>
<evidence type="ECO:0000256" key="6">
    <source>
        <dbReference type="ARBA" id="ARBA00023136"/>
    </source>
</evidence>
<comment type="caution">
    <text evidence="10">The sequence shown here is derived from an EMBL/GenBank/DDBJ whole genome shotgun (WGS) entry which is preliminary data.</text>
</comment>
<keyword evidence="4" id="KW-0677">Repeat</keyword>
<dbReference type="InterPro" id="IPR036322">
    <property type="entry name" value="WD40_repeat_dom_sf"/>
</dbReference>
<feature type="compositionally biased region" description="Basic and acidic residues" evidence="8">
    <location>
        <begin position="416"/>
        <end position="427"/>
    </location>
</feature>
<keyword evidence="2 7" id="KW-0853">WD repeat</keyword>
<feature type="region of interest" description="Disordered" evidence="8">
    <location>
        <begin position="402"/>
        <end position="497"/>
    </location>
</feature>
<gene>
    <name evidence="10" type="ORF">TRAPUB_8318</name>
</gene>
<dbReference type="InterPro" id="IPR019775">
    <property type="entry name" value="WD40_repeat_CS"/>
</dbReference>
<dbReference type="AlphaFoldDB" id="A0A1M2W5I3"/>
<dbReference type="PROSITE" id="PS51469">
    <property type="entry name" value="SUN"/>
    <property type="match status" value="1"/>
</dbReference>
<keyword evidence="11" id="KW-1185">Reference proteome</keyword>
<dbReference type="Pfam" id="PF00400">
    <property type="entry name" value="WD40"/>
    <property type="match status" value="1"/>
</dbReference>
<feature type="repeat" description="WD" evidence="7">
    <location>
        <begin position="12"/>
        <end position="53"/>
    </location>
</feature>
<dbReference type="SMART" id="SM00320">
    <property type="entry name" value="WD40"/>
    <property type="match status" value="3"/>
</dbReference>
<dbReference type="GO" id="GO:0043495">
    <property type="term" value="F:protein-membrane adaptor activity"/>
    <property type="evidence" value="ECO:0007669"/>
    <property type="project" value="TreeGrafter"/>
</dbReference>
<evidence type="ECO:0000256" key="2">
    <source>
        <dbReference type="ARBA" id="ARBA00022574"/>
    </source>
</evidence>
<reference evidence="10 11" key="1">
    <citation type="submission" date="2016-10" db="EMBL/GenBank/DDBJ databases">
        <title>Genome sequence of the basidiomycete white-rot fungus Trametes pubescens.</title>
        <authorList>
            <person name="Makela M.R."/>
            <person name="Granchi Z."/>
            <person name="Peng M."/>
            <person name="De Vries R.P."/>
            <person name="Grigoriev I."/>
            <person name="Riley R."/>
            <person name="Hilden K."/>
        </authorList>
    </citation>
    <scope>NUCLEOTIDE SEQUENCE [LARGE SCALE GENOMIC DNA]</scope>
    <source>
        <strain evidence="10 11">FBCC735</strain>
    </source>
</reference>
<name>A0A1M2W5I3_TRAPU</name>
<evidence type="ECO:0000256" key="7">
    <source>
        <dbReference type="PROSITE-ProRule" id="PRU00221"/>
    </source>
</evidence>
<dbReference type="InterPro" id="IPR045119">
    <property type="entry name" value="SUN1-5"/>
</dbReference>
<dbReference type="PROSITE" id="PS00678">
    <property type="entry name" value="WD_REPEATS_1"/>
    <property type="match status" value="1"/>
</dbReference>
<dbReference type="SUPFAM" id="SSF50978">
    <property type="entry name" value="WD40 repeat-like"/>
    <property type="match status" value="1"/>
</dbReference>
<evidence type="ECO:0000256" key="1">
    <source>
        <dbReference type="ARBA" id="ARBA00004370"/>
    </source>
</evidence>
<dbReference type="GO" id="GO:0034993">
    <property type="term" value="C:meiotic nuclear membrane microtubule tethering complex"/>
    <property type="evidence" value="ECO:0007669"/>
    <property type="project" value="TreeGrafter"/>
</dbReference>
<feature type="domain" description="SUN" evidence="9">
    <location>
        <begin position="729"/>
        <end position="916"/>
    </location>
</feature>
<dbReference type="InterPro" id="IPR012919">
    <property type="entry name" value="SUN_dom"/>
</dbReference>
<evidence type="ECO:0000256" key="3">
    <source>
        <dbReference type="ARBA" id="ARBA00022692"/>
    </source>
</evidence>
<dbReference type="Gene3D" id="2.60.120.260">
    <property type="entry name" value="Galactose-binding domain-like"/>
    <property type="match status" value="1"/>
</dbReference>
<keyword evidence="5" id="KW-1133">Transmembrane helix</keyword>
<evidence type="ECO:0000256" key="4">
    <source>
        <dbReference type="ARBA" id="ARBA00022737"/>
    </source>
</evidence>
<dbReference type="Proteomes" id="UP000184267">
    <property type="component" value="Unassembled WGS sequence"/>
</dbReference>
<keyword evidence="3" id="KW-0812">Transmembrane</keyword>
<dbReference type="OrthoDB" id="3238562at2759"/>